<evidence type="ECO:0000313" key="6">
    <source>
        <dbReference type="EMBL" id="MBU5592915.1"/>
    </source>
</evidence>
<keyword evidence="4" id="KW-0812">Transmembrane</keyword>
<comment type="caution">
    <text evidence="6">The sequence shown here is derived from an EMBL/GenBank/DDBJ whole genome shotgun (WGS) entry which is preliminary data.</text>
</comment>
<keyword evidence="7" id="KW-1185">Reference proteome</keyword>
<keyword evidence="4" id="KW-0472">Membrane</keyword>
<dbReference type="InterPro" id="IPR058637">
    <property type="entry name" value="YknX-like_C"/>
</dbReference>
<evidence type="ECO:0000259" key="5">
    <source>
        <dbReference type="Pfam" id="PF25989"/>
    </source>
</evidence>
<evidence type="ECO:0000313" key="7">
    <source>
        <dbReference type="Proteomes" id="UP000736583"/>
    </source>
</evidence>
<keyword evidence="4" id="KW-1133">Transmembrane helix</keyword>
<accession>A0ABS6F3E2</accession>
<gene>
    <name evidence="6" type="ORF">KQI89_14265</name>
</gene>
<organism evidence="6 7">
    <name type="scientific">Clostridium simiarum</name>
    <dbReference type="NCBI Taxonomy" id="2841506"/>
    <lineage>
        <taxon>Bacteria</taxon>
        <taxon>Bacillati</taxon>
        <taxon>Bacillota</taxon>
        <taxon>Clostridia</taxon>
        <taxon>Eubacteriales</taxon>
        <taxon>Clostridiaceae</taxon>
        <taxon>Clostridium</taxon>
    </lineage>
</organism>
<comment type="subcellular location">
    <subcellularLocation>
        <location evidence="1">Cell envelope</location>
    </subcellularLocation>
</comment>
<evidence type="ECO:0000256" key="3">
    <source>
        <dbReference type="SAM" id="Coils"/>
    </source>
</evidence>
<evidence type="ECO:0000256" key="2">
    <source>
        <dbReference type="ARBA" id="ARBA00023054"/>
    </source>
</evidence>
<dbReference type="PANTHER" id="PTHR32347:SF14">
    <property type="entry name" value="EFFLUX SYSTEM COMPONENT YKNX-RELATED"/>
    <property type="match status" value="1"/>
</dbReference>
<feature type="domain" description="YknX-like C-terminal permuted SH3-like" evidence="5">
    <location>
        <begin position="324"/>
        <end position="392"/>
    </location>
</feature>
<name>A0ABS6F3E2_9CLOT</name>
<protein>
    <submittedName>
        <fullName evidence="6">HlyD family efflux transporter periplasmic adaptor subunit</fullName>
    </submittedName>
</protein>
<dbReference type="InterPro" id="IPR050465">
    <property type="entry name" value="UPF0194_transport"/>
</dbReference>
<sequence length="400" mass="43495">MKKKVVIWIGILVVVSLVISIPLTLGKKKDKIPRVRTAAVQKGDISSYLTTTAVIKSKNIKEYYGSQLKVTAVNFKVGDKVKAGETIISYDVQDLKNAVKQAEIQYNNSILQKQELLNQKKSLEEKKSIINNQSVESYVEDMNISNIPNSEEAVKAVQGTMVQNTKVTDIPEISEEKIKQADNAISLTKLSLDSAKSKLNSVSENITSEFDGVITAINVSEGSVGNMAQPAVVVQDIDNLKAVISLGKYDAAKIAIDQEAQVISDGNRVKGKVFHIDPVAKKIASATGSDVILNADIDILEKLEGIKPEFDTDVEILLAKKESVLKVPTESIKSDKEGKNYVYLLMGNKAVEREVSLGLQSDIDVEIVEGVNEGEKVILNPTGIIQDGTLVEEAQSGDIK</sequence>
<dbReference type="RefSeq" id="WP_216457604.1">
    <property type="nucleotide sequence ID" value="NZ_JAHLQL010000005.1"/>
</dbReference>
<dbReference type="Pfam" id="PF25989">
    <property type="entry name" value="YknX_C"/>
    <property type="match status" value="1"/>
</dbReference>
<reference evidence="6 7" key="1">
    <citation type="submission" date="2021-06" db="EMBL/GenBank/DDBJ databases">
        <authorList>
            <person name="Sun Q."/>
            <person name="Li D."/>
        </authorList>
    </citation>
    <scope>NUCLEOTIDE SEQUENCE [LARGE SCALE GENOMIC DNA]</scope>
    <source>
        <strain evidence="6 7">MSJ-4</strain>
    </source>
</reference>
<dbReference type="Proteomes" id="UP000736583">
    <property type="component" value="Unassembled WGS sequence"/>
</dbReference>
<evidence type="ECO:0000256" key="4">
    <source>
        <dbReference type="SAM" id="Phobius"/>
    </source>
</evidence>
<proteinExistence type="predicted"/>
<dbReference type="EMBL" id="JAHLQL010000005">
    <property type="protein sequence ID" value="MBU5592915.1"/>
    <property type="molecule type" value="Genomic_DNA"/>
</dbReference>
<feature type="coiled-coil region" evidence="3">
    <location>
        <begin position="92"/>
        <end position="133"/>
    </location>
</feature>
<evidence type="ECO:0000256" key="1">
    <source>
        <dbReference type="ARBA" id="ARBA00004196"/>
    </source>
</evidence>
<dbReference type="PANTHER" id="PTHR32347">
    <property type="entry name" value="EFFLUX SYSTEM COMPONENT YKNX-RELATED"/>
    <property type="match status" value="1"/>
</dbReference>
<feature type="transmembrane region" description="Helical" evidence="4">
    <location>
        <begin position="6"/>
        <end position="26"/>
    </location>
</feature>
<keyword evidence="2 3" id="KW-0175">Coiled coil</keyword>